<dbReference type="Pfam" id="PF25137">
    <property type="entry name" value="ADH_Fe_C"/>
    <property type="match status" value="1"/>
</dbReference>
<dbReference type="Gene3D" id="3.40.50.1970">
    <property type="match status" value="1"/>
</dbReference>
<dbReference type="GO" id="GO:0046872">
    <property type="term" value="F:metal ion binding"/>
    <property type="evidence" value="ECO:0007669"/>
    <property type="project" value="InterPro"/>
</dbReference>
<name>A0A0D2K6D9_9EURO</name>
<reference evidence="4 5" key="1">
    <citation type="submission" date="2015-01" db="EMBL/GenBank/DDBJ databases">
        <title>The Genome Sequence of Fonsecaea multimorphosa CBS 102226.</title>
        <authorList>
            <consortium name="The Broad Institute Genomics Platform"/>
            <person name="Cuomo C."/>
            <person name="de Hoog S."/>
            <person name="Gorbushina A."/>
            <person name="Stielow B."/>
            <person name="Teixiera M."/>
            <person name="Abouelleil A."/>
            <person name="Chapman S.B."/>
            <person name="Priest M."/>
            <person name="Young S.K."/>
            <person name="Wortman J."/>
            <person name="Nusbaum C."/>
            <person name="Birren B."/>
        </authorList>
    </citation>
    <scope>NUCLEOTIDE SEQUENCE [LARGE SCALE GENOMIC DNA]</scope>
    <source>
        <strain evidence="4 5">CBS 102226</strain>
    </source>
</reference>
<evidence type="ECO:0000256" key="1">
    <source>
        <dbReference type="ARBA" id="ARBA00023002"/>
    </source>
</evidence>
<gene>
    <name evidence="4" type="ORF">Z520_12369</name>
</gene>
<evidence type="ECO:0000259" key="2">
    <source>
        <dbReference type="Pfam" id="PF00465"/>
    </source>
</evidence>
<dbReference type="Gene3D" id="1.20.1090.10">
    <property type="entry name" value="Dehydroquinate synthase-like - alpha domain"/>
    <property type="match status" value="1"/>
</dbReference>
<dbReference type="PANTHER" id="PTHR11496">
    <property type="entry name" value="ALCOHOL DEHYDROGENASE"/>
    <property type="match status" value="1"/>
</dbReference>
<dbReference type="Proteomes" id="UP000053411">
    <property type="component" value="Unassembled WGS sequence"/>
</dbReference>
<dbReference type="InterPro" id="IPR001670">
    <property type="entry name" value="ADH_Fe/GldA"/>
</dbReference>
<dbReference type="GeneID" id="27718115"/>
<dbReference type="Pfam" id="PF00465">
    <property type="entry name" value="Fe-ADH"/>
    <property type="match status" value="1"/>
</dbReference>
<dbReference type="EMBL" id="KN848116">
    <property type="protein sequence ID" value="KIX91933.1"/>
    <property type="molecule type" value="Genomic_DNA"/>
</dbReference>
<dbReference type="STRING" id="1442371.A0A0D2K6D9"/>
<sequence>MSTEVYKPAFTDPPGTNLAGIPVSNLKLSSPYVSYGLPYHAACAKHVRETFNASRVYIIASGTLSRETDSLDRLIEAIGKDNVVGVKKGMTQHTPWSEILQITAEARESNADCLVTMGAGSITDGAKMVTFALANNIKTAKELARYSAESTDVPSTIHEPKVPLITIPTSLSGGEYFSLGGGTDDSTKRKIPFLHSGMGVNLIILDPELCMTTPPYHWLSTGVRSLDHCVEAICSLQGTETSDRKAGEGLRLLVPSLLRCKQDPRDREARHKCQMAVMLAMDNIRAGIPMGGSHAIGHQLGPLGVEHGVTSCILCPAVMKYNIKHADENSEIINRQAKVRSILWSEPVVAELLASQGLHQDPADLGDILDVIIRALDLPRTLSELGIEREVFPRLSQAALADFWSPTNPVPLLKAEQVQEILEAVV</sequence>
<dbReference type="OrthoDB" id="339764at2759"/>
<dbReference type="SUPFAM" id="SSF56796">
    <property type="entry name" value="Dehydroquinate synthase-like"/>
    <property type="match status" value="1"/>
</dbReference>
<dbReference type="RefSeq" id="XP_016626056.1">
    <property type="nucleotide sequence ID" value="XM_016782855.1"/>
</dbReference>
<feature type="domain" description="Fe-containing alcohol dehydrogenase-like C-terminal" evidence="3">
    <location>
        <begin position="220"/>
        <end position="425"/>
    </location>
</feature>
<accession>A0A0D2K6D9</accession>
<dbReference type="GO" id="GO:0004022">
    <property type="term" value="F:alcohol dehydrogenase (NAD+) activity"/>
    <property type="evidence" value="ECO:0007669"/>
    <property type="project" value="TreeGrafter"/>
</dbReference>
<proteinExistence type="predicted"/>
<dbReference type="GO" id="GO:0005739">
    <property type="term" value="C:mitochondrion"/>
    <property type="evidence" value="ECO:0007669"/>
    <property type="project" value="TreeGrafter"/>
</dbReference>
<dbReference type="InterPro" id="IPR056798">
    <property type="entry name" value="ADH_Fe_C"/>
</dbReference>
<evidence type="ECO:0000259" key="3">
    <source>
        <dbReference type="Pfam" id="PF25137"/>
    </source>
</evidence>
<keyword evidence="1" id="KW-0560">Oxidoreductase</keyword>
<dbReference type="VEuPathDB" id="FungiDB:Z520_12369"/>
<keyword evidence="5" id="KW-1185">Reference proteome</keyword>
<protein>
    <submittedName>
        <fullName evidence="4">Uncharacterized protein</fullName>
    </submittedName>
</protein>
<organism evidence="4 5">
    <name type="scientific">Fonsecaea multimorphosa CBS 102226</name>
    <dbReference type="NCBI Taxonomy" id="1442371"/>
    <lineage>
        <taxon>Eukaryota</taxon>
        <taxon>Fungi</taxon>
        <taxon>Dikarya</taxon>
        <taxon>Ascomycota</taxon>
        <taxon>Pezizomycotina</taxon>
        <taxon>Eurotiomycetes</taxon>
        <taxon>Chaetothyriomycetidae</taxon>
        <taxon>Chaetothyriales</taxon>
        <taxon>Herpotrichiellaceae</taxon>
        <taxon>Fonsecaea</taxon>
    </lineage>
</organism>
<dbReference type="InterPro" id="IPR039697">
    <property type="entry name" value="Alcohol_dehydrogenase_Fe"/>
</dbReference>
<evidence type="ECO:0000313" key="4">
    <source>
        <dbReference type="EMBL" id="KIX91933.1"/>
    </source>
</evidence>
<feature type="domain" description="Alcohol dehydrogenase iron-type/glycerol dehydrogenase GldA" evidence="2">
    <location>
        <begin position="45"/>
        <end position="207"/>
    </location>
</feature>
<dbReference type="CDD" id="cd08192">
    <property type="entry name" value="MAR-like"/>
    <property type="match status" value="1"/>
</dbReference>
<evidence type="ECO:0000313" key="5">
    <source>
        <dbReference type="Proteomes" id="UP000053411"/>
    </source>
</evidence>
<dbReference type="PANTHER" id="PTHR11496:SF107">
    <property type="entry name" value="ALCOHOL DEHYDROGENASE, PUTATIVE (AFU_ORTHOLOGUE AFUA_1G06800)-RELATED"/>
    <property type="match status" value="1"/>
</dbReference>
<dbReference type="AlphaFoldDB" id="A0A0D2K6D9"/>